<comment type="similarity">
    <text evidence="2">Belongs to the pectinesterase family.</text>
</comment>
<dbReference type="ExpressionAtlas" id="A0A0Q3HTF5">
    <property type="expression patterns" value="baseline"/>
</dbReference>
<dbReference type="AlphaFoldDB" id="A0A0Q3HTF5"/>
<dbReference type="GO" id="GO:0045490">
    <property type="term" value="P:pectin catabolic process"/>
    <property type="evidence" value="ECO:0000318"/>
    <property type="project" value="GO_Central"/>
</dbReference>
<dbReference type="FunFam" id="2.160.20.10:FF:000013">
    <property type="entry name" value="Pectinesterase"/>
    <property type="match status" value="1"/>
</dbReference>
<evidence type="ECO:0000256" key="3">
    <source>
        <dbReference type="ARBA" id="ARBA00013229"/>
    </source>
</evidence>
<evidence type="ECO:0000256" key="5">
    <source>
        <dbReference type="ARBA" id="ARBA00023085"/>
    </source>
</evidence>
<keyword evidence="4 10" id="KW-0378">Hydrolase</keyword>
<proteinExistence type="inferred from homology"/>
<keyword evidence="6" id="KW-0325">Glycoprotein</keyword>
<dbReference type="EC" id="3.1.1.11" evidence="3 10"/>
<dbReference type="GO" id="GO:0042545">
    <property type="term" value="P:cell wall modification"/>
    <property type="evidence" value="ECO:0007669"/>
    <property type="project" value="UniProtKB-UniRule"/>
</dbReference>
<evidence type="ECO:0000256" key="9">
    <source>
        <dbReference type="PROSITE-ProRule" id="PRU10040"/>
    </source>
</evidence>
<dbReference type="PROSITE" id="PS00503">
    <property type="entry name" value="PECTINESTERASE_2"/>
    <property type="match status" value="1"/>
</dbReference>
<evidence type="ECO:0000256" key="4">
    <source>
        <dbReference type="ARBA" id="ARBA00022801"/>
    </source>
</evidence>
<protein>
    <recommendedName>
        <fullName evidence="3 10">Pectinesterase</fullName>
        <ecNumber evidence="3 10">3.1.1.11</ecNumber>
    </recommendedName>
</protein>
<evidence type="ECO:0000313" key="13">
    <source>
        <dbReference type="EnsemblPlants" id="KQJ91587"/>
    </source>
</evidence>
<dbReference type="Pfam" id="PF01095">
    <property type="entry name" value="Pectinesterase"/>
    <property type="match status" value="1"/>
</dbReference>
<dbReference type="STRING" id="15368.A0A0Q3HTF5"/>
<dbReference type="EnsemblPlants" id="KQJ91587">
    <property type="protein sequence ID" value="KQJ91587"/>
    <property type="gene ID" value="BRADI_4g38840v3"/>
</dbReference>
<dbReference type="OrthoDB" id="2019149at2759"/>
<reference evidence="12 13" key="1">
    <citation type="journal article" date="2010" name="Nature">
        <title>Genome sequencing and analysis of the model grass Brachypodium distachyon.</title>
        <authorList>
            <consortium name="International Brachypodium Initiative"/>
        </authorList>
    </citation>
    <scope>NUCLEOTIDE SEQUENCE [LARGE SCALE GENOMIC DNA]</scope>
    <source>
        <strain evidence="12">Bd21</strain>
        <strain evidence="13">cv. Bd21</strain>
    </source>
</reference>
<dbReference type="GO" id="GO:0030599">
    <property type="term" value="F:pectinesterase activity"/>
    <property type="evidence" value="ECO:0000318"/>
    <property type="project" value="GO_Central"/>
</dbReference>
<comment type="catalytic activity">
    <reaction evidence="7 10">
        <text>[(1-&gt;4)-alpha-D-galacturonosyl methyl ester](n) + n H2O = [(1-&gt;4)-alpha-D-galacturonosyl](n) + n methanol + n H(+)</text>
        <dbReference type="Rhea" id="RHEA:22380"/>
        <dbReference type="Rhea" id="RHEA-COMP:14570"/>
        <dbReference type="Rhea" id="RHEA-COMP:14573"/>
        <dbReference type="ChEBI" id="CHEBI:15377"/>
        <dbReference type="ChEBI" id="CHEBI:15378"/>
        <dbReference type="ChEBI" id="CHEBI:17790"/>
        <dbReference type="ChEBI" id="CHEBI:140522"/>
        <dbReference type="ChEBI" id="CHEBI:140523"/>
        <dbReference type="EC" id="3.1.1.11"/>
    </reaction>
</comment>
<dbReference type="PANTHER" id="PTHR31321:SF73">
    <property type="entry name" value="PECTINESTERASE 14-RELATED"/>
    <property type="match status" value="1"/>
</dbReference>
<dbReference type="InterPro" id="IPR012334">
    <property type="entry name" value="Pectin_lyas_fold"/>
</dbReference>
<reference evidence="13" key="3">
    <citation type="submission" date="2018-08" db="UniProtKB">
        <authorList>
            <consortium name="EnsemblPlants"/>
        </authorList>
    </citation>
    <scope>IDENTIFICATION</scope>
    <source>
        <strain evidence="13">cv. Bd21</strain>
    </source>
</reference>
<evidence type="ECO:0000256" key="7">
    <source>
        <dbReference type="ARBA" id="ARBA00047928"/>
    </source>
</evidence>
<dbReference type="InterPro" id="IPR033131">
    <property type="entry name" value="Pectinesterase_Asp_AS"/>
</dbReference>
<feature type="domain" description="Pectinesterase catalytic" evidence="11">
    <location>
        <begin position="86"/>
        <end position="383"/>
    </location>
</feature>
<evidence type="ECO:0000259" key="11">
    <source>
        <dbReference type="Pfam" id="PF01095"/>
    </source>
</evidence>
<feature type="active site" evidence="9">
    <location>
        <position position="242"/>
    </location>
</feature>
<evidence type="ECO:0000256" key="8">
    <source>
        <dbReference type="ARBA" id="ARBA00057335"/>
    </source>
</evidence>
<keyword evidence="5 10" id="KW-0063">Aspartyl esterase</keyword>
<evidence type="ECO:0000313" key="14">
    <source>
        <dbReference type="Proteomes" id="UP000008810"/>
    </source>
</evidence>
<dbReference type="EMBL" id="CM000883">
    <property type="protein sequence ID" value="KQJ91587.2"/>
    <property type="molecule type" value="Genomic_DNA"/>
</dbReference>
<dbReference type="Proteomes" id="UP000008810">
    <property type="component" value="Chromosome 4"/>
</dbReference>
<dbReference type="Gramene" id="KQJ91587">
    <property type="protein sequence ID" value="KQJ91587"/>
    <property type="gene ID" value="BRADI_4g38840v3"/>
</dbReference>
<name>A0A0Q3HTF5_BRADI</name>
<reference evidence="12" key="2">
    <citation type="submission" date="2017-06" db="EMBL/GenBank/DDBJ databases">
        <title>WGS assembly of Brachypodium distachyon.</title>
        <authorList>
            <consortium name="The International Brachypodium Initiative"/>
            <person name="Lucas S."/>
            <person name="Harmon-Smith M."/>
            <person name="Lail K."/>
            <person name="Tice H."/>
            <person name="Grimwood J."/>
            <person name="Bruce D."/>
            <person name="Barry K."/>
            <person name="Shu S."/>
            <person name="Lindquist E."/>
            <person name="Wang M."/>
            <person name="Pitluck S."/>
            <person name="Vogel J.P."/>
            <person name="Garvin D.F."/>
            <person name="Mockler T.C."/>
            <person name="Schmutz J."/>
            <person name="Rokhsar D."/>
            <person name="Bevan M.W."/>
        </authorList>
    </citation>
    <scope>NUCLEOTIDE SEQUENCE</scope>
    <source>
        <strain evidence="12">Bd21</strain>
    </source>
</reference>
<accession>A0A0Q3HTF5</accession>
<dbReference type="InterPro" id="IPR000070">
    <property type="entry name" value="Pectinesterase_cat"/>
</dbReference>
<dbReference type="GeneID" id="100829331"/>
<evidence type="ECO:0000256" key="10">
    <source>
        <dbReference type="RuleBase" id="RU000589"/>
    </source>
</evidence>
<evidence type="ECO:0000256" key="2">
    <source>
        <dbReference type="ARBA" id="ARBA00008891"/>
    </source>
</evidence>
<dbReference type="KEGG" id="bdi:100829331"/>
<sequence>MHANAMPRTRTMRRASRSCSRAGRVIWASSAISSALLAILLASTHLAPSPSTNPPSLLDGRRRHCDEEAKWASSIASRLNITQILTVDRHGCGNFSSIQKAIDAVPDNNNHIGTRTLITVGAGTFHEKVTVWSNKTGLTIHGRGNLNSVVAWDDTAGTTGGCTPCSATFTVLAAGFVAYNVTFRNAAPPAGPGASGGQAVALRVAGDQAAFHWCGFYSAQDTLLDEQGRHFFRGCYVEGSIDFIFGNGRSLYLGCTISSVAAAASGSNAGGITGSVTAQGRRTEAEKTGFAFVRCSVVGTGSVWLGRAWGAYATVVFAETYLAGIVAPEGWNDWNDPARQGSVMFGEYESSGPGANKDGRVAYARQLDRRQAAPFMDVDYIDGGQWALPPLALAAPLLALPHGDDSDRASGGQVM</sequence>
<organism evidence="12">
    <name type="scientific">Brachypodium distachyon</name>
    <name type="common">Purple false brome</name>
    <name type="synonym">Trachynia distachya</name>
    <dbReference type="NCBI Taxonomy" id="15368"/>
    <lineage>
        <taxon>Eukaryota</taxon>
        <taxon>Viridiplantae</taxon>
        <taxon>Streptophyta</taxon>
        <taxon>Embryophyta</taxon>
        <taxon>Tracheophyta</taxon>
        <taxon>Spermatophyta</taxon>
        <taxon>Magnoliopsida</taxon>
        <taxon>Liliopsida</taxon>
        <taxon>Poales</taxon>
        <taxon>Poaceae</taxon>
        <taxon>BOP clade</taxon>
        <taxon>Pooideae</taxon>
        <taxon>Stipodae</taxon>
        <taxon>Brachypodieae</taxon>
        <taxon>Brachypodium</taxon>
    </lineage>
</organism>
<evidence type="ECO:0000313" key="12">
    <source>
        <dbReference type="EMBL" id="KQJ91587.2"/>
    </source>
</evidence>
<comment type="function">
    <text evidence="8">Acts in the modification of cell walls via demethylesterification of cell wall pectin.</text>
</comment>
<dbReference type="Gene3D" id="2.160.20.10">
    <property type="entry name" value="Single-stranded right-handed beta-helix, Pectin lyase-like"/>
    <property type="match status" value="1"/>
</dbReference>
<evidence type="ECO:0000256" key="1">
    <source>
        <dbReference type="ARBA" id="ARBA00005184"/>
    </source>
</evidence>
<gene>
    <name evidence="13" type="primary">LOC100829331</name>
    <name evidence="12" type="ORF">BRADI_4g38840v3</name>
</gene>
<dbReference type="SUPFAM" id="SSF51126">
    <property type="entry name" value="Pectin lyase-like"/>
    <property type="match status" value="1"/>
</dbReference>
<keyword evidence="14" id="KW-1185">Reference proteome</keyword>
<dbReference type="PANTHER" id="PTHR31321">
    <property type="entry name" value="ACYL-COA THIOESTER HYDROLASE YBHC-RELATED"/>
    <property type="match status" value="1"/>
</dbReference>
<dbReference type="UniPathway" id="UPA00545">
    <property type="reaction ID" value="UER00823"/>
</dbReference>
<dbReference type="InterPro" id="IPR011050">
    <property type="entry name" value="Pectin_lyase_fold/virulence"/>
</dbReference>
<comment type="pathway">
    <text evidence="1 10">Glycan metabolism; pectin degradation; 2-dehydro-3-deoxy-D-gluconate from pectin: step 1/5.</text>
</comment>
<evidence type="ECO:0000256" key="6">
    <source>
        <dbReference type="ARBA" id="ARBA00023180"/>
    </source>
</evidence>
<dbReference type="RefSeq" id="XP_003576885.2">
    <property type="nucleotide sequence ID" value="XM_003576837.4"/>
</dbReference>